<organism evidence="2">
    <name type="scientific">marine sediment metagenome</name>
    <dbReference type="NCBI Taxonomy" id="412755"/>
    <lineage>
        <taxon>unclassified sequences</taxon>
        <taxon>metagenomes</taxon>
        <taxon>ecological metagenomes</taxon>
    </lineage>
</organism>
<proteinExistence type="predicted"/>
<evidence type="ECO:0000256" key="1">
    <source>
        <dbReference type="SAM" id="Phobius"/>
    </source>
</evidence>
<name>A0A0F9QMK3_9ZZZZ</name>
<dbReference type="AlphaFoldDB" id="A0A0F9QMK3"/>
<gene>
    <name evidence="2" type="ORF">LCGC14_0683660</name>
</gene>
<feature type="transmembrane region" description="Helical" evidence="1">
    <location>
        <begin position="21"/>
        <end position="41"/>
    </location>
</feature>
<keyword evidence="1" id="KW-0812">Transmembrane</keyword>
<comment type="caution">
    <text evidence="2">The sequence shown here is derived from an EMBL/GenBank/DDBJ whole genome shotgun (WGS) entry which is preliminary data.</text>
</comment>
<sequence>MSIAILAMACFFTWLCHKRRNILLSMAAAILWLGLSMWFFFGNSPLLPLGTLANDIIAWAFFILMWIPLLFQMDVEIQHEAHGKSYTKYGQEPHEAVTPAYDLYREKLYNRTRGTKRKYK</sequence>
<keyword evidence="1" id="KW-0472">Membrane</keyword>
<accession>A0A0F9QMK3</accession>
<dbReference type="EMBL" id="LAZR01001393">
    <property type="protein sequence ID" value="KKN45380.1"/>
    <property type="molecule type" value="Genomic_DNA"/>
</dbReference>
<evidence type="ECO:0000313" key="2">
    <source>
        <dbReference type="EMBL" id="KKN45380.1"/>
    </source>
</evidence>
<feature type="transmembrane region" description="Helical" evidence="1">
    <location>
        <begin position="56"/>
        <end position="75"/>
    </location>
</feature>
<protein>
    <submittedName>
        <fullName evidence="2">Uncharacterized protein</fullName>
    </submittedName>
</protein>
<reference evidence="2" key="1">
    <citation type="journal article" date="2015" name="Nature">
        <title>Complex archaea that bridge the gap between prokaryotes and eukaryotes.</title>
        <authorList>
            <person name="Spang A."/>
            <person name="Saw J.H."/>
            <person name="Jorgensen S.L."/>
            <person name="Zaremba-Niedzwiedzka K."/>
            <person name="Martijn J."/>
            <person name="Lind A.E."/>
            <person name="van Eijk R."/>
            <person name="Schleper C."/>
            <person name="Guy L."/>
            <person name="Ettema T.J."/>
        </authorList>
    </citation>
    <scope>NUCLEOTIDE SEQUENCE</scope>
</reference>
<keyword evidence="1" id="KW-1133">Transmembrane helix</keyword>